<feature type="transmembrane region" description="Helical" evidence="7">
    <location>
        <begin position="262"/>
        <end position="288"/>
    </location>
</feature>
<gene>
    <name evidence="9" type="ORF">SAMN04489726_2951</name>
</gene>
<dbReference type="GO" id="GO:0022857">
    <property type="term" value="F:transmembrane transporter activity"/>
    <property type="evidence" value="ECO:0007669"/>
    <property type="project" value="InterPro"/>
</dbReference>
<feature type="transmembrane region" description="Helical" evidence="7">
    <location>
        <begin position="9"/>
        <end position="32"/>
    </location>
</feature>
<feature type="transmembrane region" description="Helical" evidence="7">
    <location>
        <begin position="98"/>
        <end position="119"/>
    </location>
</feature>
<keyword evidence="10" id="KW-1185">Reference proteome</keyword>
<reference evidence="9 10" key="1">
    <citation type="submission" date="2016-10" db="EMBL/GenBank/DDBJ databases">
        <authorList>
            <person name="de Groot N.N."/>
        </authorList>
    </citation>
    <scope>NUCLEOTIDE SEQUENCE [LARGE SCALE GENOMIC DNA]</scope>
    <source>
        <strain evidence="9 10">DSM 44149</strain>
    </source>
</reference>
<dbReference type="eggNOG" id="COG2814">
    <property type="taxonomic scope" value="Bacteria"/>
</dbReference>
<dbReference type="RefSeq" id="WP_043811442.1">
    <property type="nucleotide sequence ID" value="NZ_JOEF01000007.1"/>
</dbReference>
<feature type="transmembrane region" description="Helical" evidence="7">
    <location>
        <begin position="131"/>
        <end position="155"/>
    </location>
</feature>
<evidence type="ECO:0000256" key="5">
    <source>
        <dbReference type="ARBA" id="ARBA00022989"/>
    </source>
</evidence>
<feature type="domain" description="Major facilitator superfamily (MFS) profile" evidence="8">
    <location>
        <begin position="6"/>
        <end position="379"/>
    </location>
</feature>
<dbReference type="Pfam" id="PF07690">
    <property type="entry name" value="MFS_1"/>
    <property type="match status" value="1"/>
</dbReference>
<protein>
    <submittedName>
        <fullName evidence="9">Major Facilitator Superfamily protein</fullName>
    </submittedName>
</protein>
<dbReference type="PANTHER" id="PTHR23517">
    <property type="entry name" value="RESISTANCE PROTEIN MDTM, PUTATIVE-RELATED-RELATED"/>
    <property type="match status" value="1"/>
</dbReference>
<sequence length="379" mass="39341">MKFDPAARFLLVSSFLIPLGSFMVLPFMSVFLHERLGLGMGTVGVVLAVASLVQFSGGIVGGAVAERIGVQRAMVLALVVRTAGFCCFLAGLSWSPAAVLALVLTCCGAALYLPANKAYLVEGVTGERRALFLSASSAALNAGMAAGPLLAGPFVLSAPGLVFAVVSGLFLAMTCGHVLLPERPVPVQREASPLAGLSLVPFCASAISFYLYFFMQHFLAVFAVPRTSPEFYSVVLLVSAGLVIVVQPLVSGVVARMPYRYALLVGFAGFAAGMAVMPHAILVGAVLITLGDIVLFLKNELVALDTTPRSAAVVFGQQRLAAGLGAFVSGLVGGVLYDGVGGTTFWYLVAAQCVLLPPLLLLVRRLRRSSTGVAARSGT</sequence>
<dbReference type="GO" id="GO:0005886">
    <property type="term" value="C:plasma membrane"/>
    <property type="evidence" value="ECO:0007669"/>
    <property type="project" value="UniProtKB-SubCell"/>
</dbReference>
<feature type="transmembrane region" description="Helical" evidence="7">
    <location>
        <begin position="73"/>
        <end position="92"/>
    </location>
</feature>
<evidence type="ECO:0000256" key="3">
    <source>
        <dbReference type="ARBA" id="ARBA00022475"/>
    </source>
</evidence>
<feature type="transmembrane region" description="Helical" evidence="7">
    <location>
        <begin position="231"/>
        <end position="250"/>
    </location>
</feature>
<feature type="transmembrane region" description="Helical" evidence="7">
    <location>
        <begin position="161"/>
        <end position="180"/>
    </location>
</feature>
<dbReference type="STRING" id="211114.SAMN04489726_2951"/>
<evidence type="ECO:0000259" key="8">
    <source>
        <dbReference type="PROSITE" id="PS50850"/>
    </source>
</evidence>
<dbReference type="Gene3D" id="1.20.1250.20">
    <property type="entry name" value="MFS general substrate transporter like domains"/>
    <property type="match status" value="1"/>
</dbReference>
<evidence type="ECO:0000256" key="1">
    <source>
        <dbReference type="ARBA" id="ARBA00004651"/>
    </source>
</evidence>
<organism evidence="9 10">
    <name type="scientific">Allokutzneria albata</name>
    <name type="common">Kibdelosporangium albatum</name>
    <dbReference type="NCBI Taxonomy" id="211114"/>
    <lineage>
        <taxon>Bacteria</taxon>
        <taxon>Bacillati</taxon>
        <taxon>Actinomycetota</taxon>
        <taxon>Actinomycetes</taxon>
        <taxon>Pseudonocardiales</taxon>
        <taxon>Pseudonocardiaceae</taxon>
        <taxon>Allokutzneria</taxon>
    </lineage>
</organism>
<dbReference type="InterPro" id="IPR020846">
    <property type="entry name" value="MFS_dom"/>
</dbReference>
<dbReference type="InterPro" id="IPR036259">
    <property type="entry name" value="MFS_trans_sf"/>
</dbReference>
<comment type="subcellular location">
    <subcellularLocation>
        <location evidence="1">Cell membrane</location>
        <topology evidence="1">Multi-pass membrane protein</topology>
    </subcellularLocation>
</comment>
<feature type="transmembrane region" description="Helical" evidence="7">
    <location>
        <begin position="192"/>
        <end position="211"/>
    </location>
</feature>
<dbReference type="InterPro" id="IPR011701">
    <property type="entry name" value="MFS"/>
</dbReference>
<keyword evidence="6 7" id="KW-0472">Membrane</keyword>
<keyword evidence="3" id="KW-1003">Cell membrane</keyword>
<dbReference type="PANTHER" id="PTHR23517:SF2">
    <property type="entry name" value="MULTIDRUG RESISTANCE PROTEIN MDTH"/>
    <property type="match status" value="1"/>
</dbReference>
<evidence type="ECO:0000256" key="7">
    <source>
        <dbReference type="SAM" id="Phobius"/>
    </source>
</evidence>
<evidence type="ECO:0000313" key="9">
    <source>
        <dbReference type="EMBL" id="SDM69741.1"/>
    </source>
</evidence>
<name>A0A1G9VC85_ALLAB</name>
<keyword evidence="2" id="KW-0813">Transport</keyword>
<evidence type="ECO:0000256" key="2">
    <source>
        <dbReference type="ARBA" id="ARBA00022448"/>
    </source>
</evidence>
<feature type="transmembrane region" description="Helical" evidence="7">
    <location>
        <begin position="38"/>
        <end position="61"/>
    </location>
</feature>
<dbReference type="InterPro" id="IPR050171">
    <property type="entry name" value="MFS_Transporters"/>
</dbReference>
<dbReference type="PROSITE" id="PS50850">
    <property type="entry name" value="MFS"/>
    <property type="match status" value="1"/>
</dbReference>
<accession>A0A1G9VC85</accession>
<dbReference type="SUPFAM" id="SSF103473">
    <property type="entry name" value="MFS general substrate transporter"/>
    <property type="match status" value="1"/>
</dbReference>
<evidence type="ECO:0000256" key="6">
    <source>
        <dbReference type="ARBA" id="ARBA00023136"/>
    </source>
</evidence>
<keyword evidence="5 7" id="KW-1133">Transmembrane helix</keyword>
<proteinExistence type="predicted"/>
<dbReference type="AlphaFoldDB" id="A0A1G9VC85"/>
<evidence type="ECO:0000313" key="10">
    <source>
        <dbReference type="Proteomes" id="UP000183376"/>
    </source>
</evidence>
<keyword evidence="4 7" id="KW-0812">Transmembrane</keyword>
<feature type="transmembrane region" description="Helical" evidence="7">
    <location>
        <begin position="345"/>
        <end position="363"/>
    </location>
</feature>
<dbReference type="Proteomes" id="UP000183376">
    <property type="component" value="Chromosome I"/>
</dbReference>
<dbReference type="EMBL" id="LT629701">
    <property type="protein sequence ID" value="SDM69741.1"/>
    <property type="molecule type" value="Genomic_DNA"/>
</dbReference>
<evidence type="ECO:0000256" key="4">
    <source>
        <dbReference type="ARBA" id="ARBA00022692"/>
    </source>
</evidence>